<evidence type="ECO:0000256" key="1">
    <source>
        <dbReference type="SAM" id="MobiDB-lite"/>
    </source>
</evidence>
<comment type="caution">
    <text evidence="2">The sequence shown here is derived from an EMBL/GenBank/DDBJ whole genome shotgun (WGS) entry which is preliminary data.</text>
</comment>
<evidence type="ECO:0000313" key="3">
    <source>
        <dbReference type="Proteomes" id="UP000499080"/>
    </source>
</evidence>
<sequence>MHGLPQESQELFYFFTNIEWTLWFQYSLFTLFASNVDEKVNEPPYPSSSSNGKFRVWDEPPYPGSSSNGKFRVLDEPPYPGSSSNGKFKVLDEPPYPDSSSNGKFKVLQ</sequence>
<gene>
    <name evidence="2" type="ORF">AVEN_121237_1</name>
</gene>
<dbReference type="AlphaFoldDB" id="A0A4Y2THY6"/>
<proteinExistence type="predicted"/>
<organism evidence="2 3">
    <name type="scientific">Araneus ventricosus</name>
    <name type="common">Orbweaver spider</name>
    <name type="synonym">Epeira ventricosa</name>
    <dbReference type="NCBI Taxonomy" id="182803"/>
    <lineage>
        <taxon>Eukaryota</taxon>
        <taxon>Metazoa</taxon>
        <taxon>Ecdysozoa</taxon>
        <taxon>Arthropoda</taxon>
        <taxon>Chelicerata</taxon>
        <taxon>Arachnida</taxon>
        <taxon>Araneae</taxon>
        <taxon>Araneomorphae</taxon>
        <taxon>Entelegynae</taxon>
        <taxon>Araneoidea</taxon>
        <taxon>Araneidae</taxon>
        <taxon>Araneus</taxon>
    </lineage>
</organism>
<protein>
    <submittedName>
        <fullName evidence="2">Uncharacterized protein</fullName>
    </submittedName>
</protein>
<keyword evidence="3" id="KW-1185">Reference proteome</keyword>
<evidence type="ECO:0000313" key="2">
    <source>
        <dbReference type="EMBL" id="GBN98725.1"/>
    </source>
</evidence>
<accession>A0A4Y2THY6</accession>
<dbReference type="Proteomes" id="UP000499080">
    <property type="component" value="Unassembled WGS sequence"/>
</dbReference>
<dbReference type="EMBL" id="BGPR01027886">
    <property type="protein sequence ID" value="GBN98725.1"/>
    <property type="molecule type" value="Genomic_DNA"/>
</dbReference>
<name>A0A4Y2THY6_ARAVE</name>
<reference evidence="2 3" key="1">
    <citation type="journal article" date="2019" name="Sci. Rep.">
        <title>Orb-weaving spider Araneus ventricosus genome elucidates the spidroin gene catalogue.</title>
        <authorList>
            <person name="Kono N."/>
            <person name="Nakamura H."/>
            <person name="Ohtoshi R."/>
            <person name="Moran D.A.P."/>
            <person name="Shinohara A."/>
            <person name="Yoshida Y."/>
            <person name="Fujiwara M."/>
            <person name="Mori M."/>
            <person name="Tomita M."/>
            <person name="Arakawa K."/>
        </authorList>
    </citation>
    <scope>NUCLEOTIDE SEQUENCE [LARGE SCALE GENOMIC DNA]</scope>
</reference>
<feature type="region of interest" description="Disordered" evidence="1">
    <location>
        <begin position="40"/>
        <end position="109"/>
    </location>
</feature>